<dbReference type="HAMAP" id="MF_01030">
    <property type="entry name" value="D_Ser_dehydrat"/>
    <property type="match status" value="1"/>
</dbReference>
<dbReference type="EMBL" id="JAHLFS010000007">
    <property type="protein sequence ID" value="MBU3851169.1"/>
    <property type="molecule type" value="Genomic_DNA"/>
</dbReference>
<dbReference type="Proteomes" id="UP000777303">
    <property type="component" value="Unassembled WGS sequence"/>
</dbReference>
<dbReference type="NCBIfam" id="NF002823">
    <property type="entry name" value="PRK02991.1"/>
    <property type="match status" value="1"/>
</dbReference>
<comment type="caution">
    <text evidence="6">The sequence shown here is derived from an EMBL/GenBank/DDBJ whole genome shotgun (WGS) entry which is preliminary data.</text>
</comment>
<dbReference type="SUPFAM" id="SSF53686">
    <property type="entry name" value="Tryptophan synthase beta subunit-like PLP-dependent enzymes"/>
    <property type="match status" value="1"/>
</dbReference>
<evidence type="ECO:0000313" key="7">
    <source>
        <dbReference type="Proteomes" id="UP000777303"/>
    </source>
</evidence>
<dbReference type="InterPro" id="IPR001926">
    <property type="entry name" value="TrpB-like_PALP"/>
</dbReference>
<dbReference type="GO" id="GO:0009097">
    <property type="term" value="P:isoleucine biosynthetic process"/>
    <property type="evidence" value="ECO:0007669"/>
    <property type="project" value="TreeGrafter"/>
</dbReference>
<comment type="catalytic activity">
    <reaction evidence="4">
        <text>D-serine = pyruvate + NH4(+)</text>
        <dbReference type="Rhea" id="RHEA:13977"/>
        <dbReference type="ChEBI" id="CHEBI:15361"/>
        <dbReference type="ChEBI" id="CHEBI:28938"/>
        <dbReference type="ChEBI" id="CHEBI:35247"/>
        <dbReference type="EC" id="4.3.1.18"/>
    </reaction>
</comment>
<feature type="domain" description="Tryptophan synthase beta chain-like PALP" evidence="5">
    <location>
        <begin position="73"/>
        <end position="392"/>
    </location>
</feature>
<proteinExistence type="inferred from homology"/>
<dbReference type="GO" id="GO:0036088">
    <property type="term" value="P:D-serine catabolic process"/>
    <property type="evidence" value="ECO:0007669"/>
    <property type="project" value="TreeGrafter"/>
</dbReference>
<dbReference type="AlphaFoldDB" id="A0A948TIC3"/>
<dbReference type="InterPro" id="IPR011780">
    <property type="entry name" value="D_Ser_am_lyase"/>
</dbReference>
<evidence type="ECO:0000256" key="3">
    <source>
        <dbReference type="ARBA" id="ARBA00023239"/>
    </source>
</evidence>
<dbReference type="NCBIfam" id="TIGR02035">
    <property type="entry name" value="D_Ser_am_lyase"/>
    <property type="match status" value="1"/>
</dbReference>
<dbReference type="PANTHER" id="PTHR48078">
    <property type="entry name" value="THREONINE DEHYDRATASE, MITOCHONDRIAL-RELATED"/>
    <property type="match status" value="1"/>
</dbReference>
<dbReference type="Pfam" id="PF00291">
    <property type="entry name" value="PALP"/>
    <property type="match status" value="1"/>
</dbReference>
<sequence>MQIDWDKYIKKQPVLADIIKGKPAFWPNPYLLPNDEIWQHEKYSIKDIEVADADLHRYAPLIMALFPETKTTNGIIESPLKKIDGMANKLRQRHPFYGQLYLKMDSELPVAGSIKARGGLYEVLKHAETLALEHGLLSSKDDNYAKLASPAAKKFFSEYKVQVASTGNLGLSIGIVAAAVGFKAIVHMSSDAKQWKKDLLRQKGAEVIEYQNDFDTALDEGRERSKADPKSYFVDDVRSKDLFMGYAVAALRLQKQFAAQHILVDKDHPVFVYSPAGVGGSSGGVAFGMKAVFGDAAHVFFVEPAACPSSTLGIVTGLNNKISVHDVGLDGKTEADGLACPSPSVISGDIMKPLLSGIFTVADKDLFDYLRDLYATEHITIEPSSCATFAGPDRLFTDKLALQYLQEHDLMDKKDNIIHIGWATGGSMVPRSIVQQNLDTYL</sequence>
<dbReference type="EC" id="4.3.1.18" evidence="4"/>
<dbReference type="GO" id="GO:0008721">
    <property type="term" value="F:D-serine ammonia-lyase activity"/>
    <property type="evidence" value="ECO:0007669"/>
    <property type="project" value="UniProtKB-EC"/>
</dbReference>
<evidence type="ECO:0000256" key="2">
    <source>
        <dbReference type="ARBA" id="ARBA00022898"/>
    </source>
</evidence>
<evidence type="ECO:0000313" key="6">
    <source>
        <dbReference type="EMBL" id="MBU3851169.1"/>
    </source>
</evidence>
<dbReference type="PANTHER" id="PTHR48078:SF9">
    <property type="entry name" value="D-SERINE DEHYDRATASE"/>
    <property type="match status" value="1"/>
</dbReference>
<protein>
    <recommendedName>
        <fullName evidence="4">Probable D-serine dehydratase</fullName>
        <ecNumber evidence="4">4.3.1.18</ecNumber>
    </recommendedName>
    <alternativeName>
        <fullName evidence="4">D-serine deaminase</fullName>
        <shortName evidence="4">DSD</shortName>
    </alternativeName>
</protein>
<evidence type="ECO:0000256" key="4">
    <source>
        <dbReference type="HAMAP-Rule" id="MF_01030"/>
    </source>
</evidence>
<name>A0A948TIC3_9LACO</name>
<comment type="similarity">
    <text evidence="4">Belongs to the serine/threonine dehydratase family. DsdA subfamily.</text>
</comment>
<comment type="cofactor">
    <cofactor evidence="1 4">
        <name>pyridoxal 5'-phosphate</name>
        <dbReference type="ChEBI" id="CHEBI:597326"/>
    </cofactor>
</comment>
<dbReference type="GO" id="GO:0016836">
    <property type="term" value="F:hydro-lyase activity"/>
    <property type="evidence" value="ECO:0007669"/>
    <property type="project" value="UniProtKB-UniRule"/>
</dbReference>
<keyword evidence="3 4" id="KW-0456">Lyase</keyword>
<reference evidence="6" key="1">
    <citation type="journal article" date="2021" name="PeerJ">
        <title>Extensive microbial diversity within the chicken gut microbiome revealed by metagenomics and culture.</title>
        <authorList>
            <person name="Gilroy R."/>
            <person name="Ravi A."/>
            <person name="Getino M."/>
            <person name="Pursley I."/>
            <person name="Horton D.L."/>
            <person name="Alikhan N.F."/>
            <person name="Baker D."/>
            <person name="Gharbi K."/>
            <person name="Hall N."/>
            <person name="Watson M."/>
            <person name="Adriaenssens E.M."/>
            <person name="Foster-Nyarko E."/>
            <person name="Jarju S."/>
            <person name="Secka A."/>
            <person name="Antonio M."/>
            <person name="Oren A."/>
            <person name="Chaudhuri R.R."/>
            <person name="La Ragione R."/>
            <person name="Hildebrand F."/>
            <person name="Pallen M.J."/>
        </authorList>
    </citation>
    <scope>NUCLEOTIDE SEQUENCE</scope>
    <source>
        <strain evidence="6">F6-6636</strain>
    </source>
</reference>
<accession>A0A948TIC3</accession>
<organism evidence="6 7">
    <name type="scientific">Candidatus Paralactobacillus gallistercoris</name>
    <dbReference type="NCBI Taxonomy" id="2838724"/>
    <lineage>
        <taxon>Bacteria</taxon>
        <taxon>Bacillati</taxon>
        <taxon>Bacillota</taxon>
        <taxon>Bacilli</taxon>
        <taxon>Lactobacillales</taxon>
        <taxon>Lactobacillaceae</taxon>
        <taxon>Lactobacillus</taxon>
    </lineage>
</organism>
<dbReference type="InterPro" id="IPR050147">
    <property type="entry name" value="Ser/Thr_Dehydratase"/>
</dbReference>
<dbReference type="InterPro" id="IPR036052">
    <property type="entry name" value="TrpB-like_PALP_sf"/>
</dbReference>
<reference evidence="6" key="2">
    <citation type="submission" date="2021-04" db="EMBL/GenBank/DDBJ databases">
        <authorList>
            <person name="Gilroy R."/>
        </authorList>
    </citation>
    <scope>NUCLEOTIDE SEQUENCE</scope>
    <source>
        <strain evidence="6">F6-6636</strain>
    </source>
</reference>
<evidence type="ECO:0000259" key="5">
    <source>
        <dbReference type="Pfam" id="PF00291"/>
    </source>
</evidence>
<dbReference type="GO" id="GO:0030170">
    <property type="term" value="F:pyridoxal phosphate binding"/>
    <property type="evidence" value="ECO:0007669"/>
    <property type="project" value="InterPro"/>
</dbReference>
<dbReference type="Gene3D" id="3.40.50.1100">
    <property type="match status" value="2"/>
</dbReference>
<feature type="modified residue" description="N6-(pyridoxal phosphate)lysine" evidence="4">
    <location>
        <position position="115"/>
    </location>
</feature>
<keyword evidence="2 4" id="KW-0663">Pyridoxal phosphate</keyword>
<gene>
    <name evidence="4" type="primary">dsdA</name>
    <name evidence="6" type="ORF">H9901_00430</name>
</gene>
<evidence type="ECO:0000256" key="1">
    <source>
        <dbReference type="ARBA" id="ARBA00001933"/>
    </source>
</evidence>